<name>A0A084VB24_ANOSI</name>
<keyword evidence="3" id="KW-1185">Reference proteome</keyword>
<accession>A0A084VB24</accession>
<organism evidence="1">
    <name type="scientific">Anopheles sinensis</name>
    <name type="common">Mosquito</name>
    <dbReference type="NCBI Taxonomy" id="74873"/>
    <lineage>
        <taxon>Eukaryota</taxon>
        <taxon>Metazoa</taxon>
        <taxon>Ecdysozoa</taxon>
        <taxon>Arthropoda</taxon>
        <taxon>Hexapoda</taxon>
        <taxon>Insecta</taxon>
        <taxon>Pterygota</taxon>
        <taxon>Neoptera</taxon>
        <taxon>Endopterygota</taxon>
        <taxon>Diptera</taxon>
        <taxon>Nematocera</taxon>
        <taxon>Culicoidea</taxon>
        <taxon>Culicidae</taxon>
        <taxon>Anophelinae</taxon>
        <taxon>Anopheles</taxon>
    </lineage>
</organism>
<protein>
    <submittedName>
        <fullName evidence="1 2">Uncharacterized protein</fullName>
    </submittedName>
</protein>
<dbReference type="Proteomes" id="UP000030765">
    <property type="component" value="Unassembled WGS sequence"/>
</dbReference>
<dbReference type="EMBL" id="KE524256">
    <property type="protein sequence ID" value="KFB35168.1"/>
    <property type="molecule type" value="Genomic_DNA"/>
</dbReference>
<dbReference type="EMBL" id="ATLV01004991">
    <property type="status" value="NOT_ANNOTATED_CDS"/>
    <property type="molecule type" value="Genomic_DNA"/>
</dbReference>
<gene>
    <name evidence="1" type="ORF">ZHAS_00001115</name>
</gene>
<dbReference type="AlphaFoldDB" id="A0A084VB24"/>
<reference evidence="1 3" key="1">
    <citation type="journal article" date="2014" name="BMC Genomics">
        <title>Genome sequence of Anopheles sinensis provides insight into genetics basis of mosquito competence for malaria parasites.</title>
        <authorList>
            <person name="Zhou D."/>
            <person name="Zhang D."/>
            <person name="Ding G."/>
            <person name="Shi L."/>
            <person name="Hou Q."/>
            <person name="Ye Y."/>
            <person name="Xu Y."/>
            <person name="Zhou H."/>
            <person name="Xiong C."/>
            <person name="Li S."/>
            <person name="Yu J."/>
            <person name="Hong S."/>
            <person name="Yu X."/>
            <person name="Zou P."/>
            <person name="Chen C."/>
            <person name="Chang X."/>
            <person name="Wang W."/>
            <person name="Lv Y."/>
            <person name="Sun Y."/>
            <person name="Ma L."/>
            <person name="Shen B."/>
            <person name="Zhu C."/>
        </authorList>
    </citation>
    <scope>NUCLEOTIDE SEQUENCE [LARGE SCALE GENOMIC DNA]</scope>
</reference>
<reference evidence="2" key="2">
    <citation type="submission" date="2020-05" db="UniProtKB">
        <authorList>
            <consortium name="EnsemblMetazoa"/>
        </authorList>
    </citation>
    <scope>IDENTIFICATION</scope>
</reference>
<evidence type="ECO:0000313" key="2">
    <source>
        <dbReference type="EnsemblMetazoa" id="ASIC001115-PA"/>
    </source>
</evidence>
<proteinExistence type="predicted"/>
<evidence type="ECO:0000313" key="3">
    <source>
        <dbReference type="Proteomes" id="UP000030765"/>
    </source>
</evidence>
<evidence type="ECO:0000313" key="1">
    <source>
        <dbReference type="EMBL" id="KFB35168.1"/>
    </source>
</evidence>
<sequence length="124" mass="13344">MGRLWKMLFPSTATSCAVTTGHSYQPKELASIRDREATGGTHSAVTEGLVSNSINHRALQSILQPSSSRVGSWGWKIGGVSTRPPSSKVSRTDAMRWRHVCESESDSSVQVQIIDQAGGSCGRN</sequence>
<dbReference type="EnsemblMetazoa" id="ASIC001115-RA">
    <property type="protein sequence ID" value="ASIC001115-PA"/>
    <property type="gene ID" value="ASIC001115"/>
</dbReference>
<dbReference type="VEuPathDB" id="VectorBase:ASIC001115"/>